<name>A5GBT9_GEOUR</name>
<keyword evidence="2" id="KW-1185">Reference proteome</keyword>
<evidence type="ECO:0000313" key="2">
    <source>
        <dbReference type="Proteomes" id="UP000006695"/>
    </source>
</evidence>
<dbReference type="InterPro" id="IPR029063">
    <property type="entry name" value="SAM-dependent_MTases_sf"/>
</dbReference>
<dbReference type="STRING" id="351605.Gura_0750"/>
<protein>
    <submittedName>
        <fullName evidence="1">Uncharacterized protein</fullName>
    </submittedName>
</protein>
<proteinExistence type="predicted"/>
<dbReference type="Gene3D" id="3.40.50.150">
    <property type="entry name" value="Vaccinia Virus protein VP39"/>
    <property type="match status" value="1"/>
</dbReference>
<accession>A5GBT9</accession>
<sequence>MSIRKTITSFRPETPEMSLSPHEIESQELGCRYAHGHTVVMGLGMGWVAINMALSPAVSKVTVIERDPEVIELFGLSRALHGLAAEIAGKIRIIRADALEWQPDEAVDFLYADIWRCLEEPQTLDDVRCMQPMCGRKASISGDKSWPSRLWLRIGLKHAPPHLGKSIVI</sequence>
<dbReference type="CDD" id="cd02440">
    <property type="entry name" value="AdoMet_MTases"/>
    <property type="match status" value="1"/>
</dbReference>
<organism evidence="1 2">
    <name type="scientific">Geotalea uraniireducens (strain Rf4)</name>
    <name type="common">Geobacter uraniireducens</name>
    <dbReference type="NCBI Taxonomy" id="351605"/>
    <lineage>
        <taxon>Bacteria</taxon>
        <taxon>Pseudomonadati</taxon>
        <taxon>Thermodesulfobacteriota</taxon>
        <taxon>Desulfuromonadia</taxon>
        <taxon>Geobacterales</taxon>
        <taxon>Geobacteraceae</taxon>
        <taxon>Geotalea</taxon>
    </lineage>
</organism>
<dbReference type="Proteomes" id="UP000006695">
    <property type="component" value="Chromosome"/>
</dbReference>
<reference evidence="1 2" key="1">
    <citation type="submission" date="2007-05" db="EMBL/GenBank/DDBJ databases">
        <title>Complete sequence of Geobacter uraniireducens Rf4.</title>
        <authorList>
            <consortium name="US DOE Joint Genome Institute"/>
            <person name="Copeland A."/>
            <person name="Lucas S."/>
            <person name="Lapidus A."/>
            <person name="Barry K."/>
            <person name="Detter J.C."/>
            <person name="Glavina del Rio T."/>
            <person name="Hammon N."/>
            <person name="Israni S."/>
            <person name="Dalin E."/>
            <person name="Tice H."/>
            <person name="Pitluck S."/>
            <person name="Chertkov O."/>
            <person name="Brettin T."/>
            <person name="Bruce D."/>
            <person name="Han C."/>
            <person name="Schmutz J."/>
            <person name="Larimer F."/>
            <person name="Land M."/>
            <person name="Hauser L."/>
            <person name="Kyrpides N."/>
            <person name="Mikhailova N."/>
            <person name="Shelobolina E."/>
            <person name="Aklujkar M."/>
            <person name="Lovley D."/>
            <person name="Richardson P."/>
        </authorList>
    </citation>
    <scope>NUCLEOTIDE SEQUENCE [LARGE SCALE GENOMIC DNA]</scope>
    <source>
        <strain evidence="1 2">Rf4</strain>
    </source>
</reference>
<dbReference type="KEGG" id="gur:Gura_0750"/>
<dbReference type="SUPFAM" id="SSF53335">
    <property type="entry name" value="S-adenosyl-L-methionine-dependent methyltransferases"/>
    <property type="match status" value="1"/>
</dbReference>
<dbReference type="AlphaFoldDB" id="A5GBT9"/>
<dbReference type="HOGENOM" id="CLU_1576265_0_0_7"/>
<gene>
    <name evidence="1" type="ordered locus">Gura_0750</name>
</gene>
<dbReference type="EMBL" id="CP000698">
    <property type="protein sequence ID" value="ABQ24959.1"/>
    <property type="molecule type" value="Genomic_DNA"/>
</dbReference>
<evidence type="ECO:0000313" key="1">
    <source>
        <dbReference type="EMBL" id="ABQ24959.1"/>
    </source>
</evidence>